<dbReference type="EnsemblFungi" id="MAPG_02310T0">
    <property type="protein sequence ID" value="MAPG_02310T0"/>
    <property type="gene ID" value="MAPG_02310"/>
</dbReference>
<gene>
    <name evidence="2" type="ORF">MAPG_02310</name>
</gene>
<evidence type="ECO:0000313" key="3">
    <source>
        <dbReference type="EnsemblFungi" id="MAPG_02310T0"/>
    </source>
</evidence>
<accession>A0A0C4DR11</accession>
<dbReference type="AlphaFoldDB" id="A0A0C4DR11"/>
<dbReference type="VEuPathDB" id="FungiDB:MAPG_02310"/>
<keyword evidence="4" id="KW-1185">Reference proteome</keyword>
<protein>
    <submittedName>
        <fullName evidence="2 3">Uncharacterized protein</fullName>
    </submittedName>
</protein>
<reference evidence="3" key="5">
    <citation type="submission" date="2015-06" db="UniProtKB">
        <authorList>
            <consortium name="EnsemblFungi"/>
        </authorList>
    </citation>
    <scope>IDENTIFICATION</scope>
    <source>
        <strain evidence="3">ATCC 64411</strain>
    </source>
</reference>
<organism evidence="3 4">
    <name type="scientific">Magnaporthiopsis poae (strain ATCC 64411 / 73-15)</name>
    <name type="common">Kentucky bluegrass fungus</name>
    <name type="synonym">Magnaporthe poae</name>
    <dbReference type="NCBI Taxonomy" id="644358"/>
    <lineage>
        <taxon>Eukaryota</taxon>
        <taxon>Fungi</taxon>
        <taxon>Dikarya</taxon>
        <taxon>Ascomycota</taxon>
        <taxon>Pezizomycotina</taxon>
        <taxon>Sordariomycetes</taxon>
        <taxon>Sordariomycetidae</taxon>
        <taxon>Magnaporthales</taxon>
        <taxon>Magnaporthaceae</taxon>
        <taxon>Magnaporthiopsis</taxon>
    </lineage>
</organism>
<name>A0A0C4DR11_MAGP6</name>
<reference evidence="2" key="3">
    <citation type="submission" date="2011-03" db="EMBL/GenBank/DDBJ databases">
        <title>Annotation of Magnaporthe poae ATCC 64411.</title>
        <authorList>
            <person name="Ma L.-J."/>
            <person name="Dead R."/>
            <person name="Young S.K."/>
            <person name="Zeng Q."/>
            <person name="Gargeya S."/>
            <person name="Fitzgerald M."/>
            <person name="Haas B."/>
            <person name="Abouelleil A."/>
            <person name="Alvarado L."/>
            <person name="Arachchi H.M."/>
            <person name="Berlin A."/>
            <person name="Brown A."/>
            <person name="Chapman S.B."/>
            <person name="Chen Z."/>
            <person name="Dunbar C."/>
            <person name="Freedman E."/>
            <person name="Gearin G."/>
            <person name="Gellesch M."/>
            <person name="Goldberg J."/>
            <person name="Griggs A."/>
            <person name="Gujja S."/>
            <person name="Heiman D."/>
            <person name="Howarth C."/>
            <person name="Larson L."/>
            <person name="Lui A."/>
            <person name="MacDonald P.J.P."/>
            <person name="Mehta T."/>
            <person name="Montmayeur A."/>
            <person name="Murphy C."/>
            <person name="Neiman D."/>
            <person name="Pearson M."/>
            <person name="Priest M."/>
            <person name="Roberts A."/>
            <person name="Saif S."/>
            <person name="Shea T."/>
            <person name="Shenoy N."/>
            <person name="Sisk P."/>
            <person name="Stolte C."/>
            <person name="Sykes S."/>
            <person name="Yandava C."/>
            <person name="Wortman J."/>
            <person name="Nusbaum C."/>
            <person name="Birren B."/>
        </authorList>
    </citation>
    <scope>NUCLEOTIDE SEQUENCE</scope>
    <source>
        <strain evidence="2">ATCC 64411</strain>
    </source>
</reference>
<reference evidence="4" key="2">
    <citation type="submission" date="2010-05" db="EMBL/GenBank/DDBJ databases">
        <title>The genome sequence of Magnaporthe poae strain ATCC 64411.</title>
        <authorList>
            <person name="Ma L.-J."/>
            <person name="Dead R."/>
            <person name="Young S."/>
            <person name="Zeng Q."/>
            <person name="Koehrsen M."/>
            <person name="Alvarado L."/>
            <person name="Berlin A."/>
            <person name="Chapman S.B."/>
            <person name="Chen Z."/>
            <person name="Freedman E."/>
            <person name="Gellesch M."/>
            <person name="Goldberg J."/>
            <person name="Griggs A."/>
            <person name="Gujja S."/>
            <person name="Heilman E.R."/>
            <person name="Heiman D."/>
            <person name="Hepburn T."/>
            <person name="Howarth C."/>
            <person name="Jen D."/>
            <person name="Larson L."/>
            <person name="Mehta T."/>
            <person name="Neiman D."/>
            <person name="Pearson M."/>
            <person name="Roberts A."/>
            <person name="Saif S."/>
            <person name="Shea T."/>
            <person name="Shenoy N."/>
            <person name="Sisk P."/>
            <person name="Stolte C."/>
            <person name="Sykes S."/>
            <person name="Walk T."/>
            <person name="White J."/>
            <person name="Yandava C."/>
            <person name="Haas B."/>
            <person name="Nusbaum C."/>
            <person name="Birren B."/>
        </authorList>
    </citation>
    <scope>NUCLEOTIDE SEQUENCE [LARGE SCALE GENOMIC DNA]</scope>
    <source>
        <strain evidence="4">ATCC 64411 / 73-15</strain>
    </source>
</reference>
<sequence length="118" mass="12574">MVAASSCDACAFLSSPVPRRPKTLLEGTDHRHLHSQSISATFGKTSDGNPSAWHRLASDTIGWHRTPSAGIEHYRLASNTPVALCLQDRVEGEGPEEGPEARPARPTPAPAGARRAGR</sequence>
<feature type="region of interest" description="Disordered" evidence="1">
    <location>
        <begin position="89"/>
        <end position="118"/>
    </location>
</feature>
<dbReference type="Proteomes" id="UP000011715">
    <property type="component" value="Unassembled WGS sequence"/>
</dbReference>
<evidence type="ECO:0000256" key="1">
    <source>
        <dbReference type="SAM" id="MobiDB-lite"/>
    </source>
</evidence>
<dbReference type="EMBL" id="ADBL01000583">
    <property type="status" value="NOT_ANNOTATED_CDS"/>
    <property type="molecule type" value="Genomic_DNA"/>
</dbReference>
<evidence type="ECO:0000313" key="2">
    <source>
        <dbReference type="EMBL" id="KLU83245.1"/>
    </source>
</evidence>
<dbReference type="EMBL" id="GL876967">
    <property type="protein sequence ID" value="KLU83245.1"/>
    <property type="molecule type" value="Genomic_DNA"/>
</dbReference>
<reference evidence="2" key="1">
    <citation type="submission" date="2010-05" db="EMBL/GenBank/DDBJ databases">
        <title>The Genome Sequence of Magnaporthe poae strain ATCC 64411.</title>
        <authorList>
            <consortium name="The Broad Institute Genome Sequencing Platform"/>
            <consortium name="Broad Institute Genome Sequencing Center for Infectious Disease"/>
            <person name="Ma L.-J."/>
            <person name="Dead R."/>
            <person name="Young S."/>
            <person name="Zeng Q."/>
            <person name="Koehrsen M."/>
            <person name="Alvarado L."/>
            <person name="Berlin A."/>
            <person name="Chapman S.B."/>
            <person name="Chen Z."/>
            <person name="Freedman E."/>
            <person name="Gellesch M."/>
            <person name="Goldberg J."/>
            <person name="Griggs A."/>
            <person name="Gujja S."/>
            <person name="Heilman E.R."/>
            <person name="Heiman D."/>
            <person name="Hepburn T."/>
            <person name="Howarth C."/>
            <person name="Jen D."/>
            <person name="Larson L."/>
            <person name="Mehta T."/>
            <person name="Neiman D."/>
            <person name="Pearson M."/>
            <person name="Roberts A."/>
            <person name="Saif S."/>
            <person name="Shea T."/>
            <person name="Shenoy N."/>
            <person name="Sisk P."/>
            <person name="Stolte C."/>
            <person name="Sykes S."/>
            <person name="Walk T."/>
            <person name="White J."/>
            <person name="Yandava C."/>
            <person name="Haas B."/>
            <person name="Nusbaum C."/>
            <person name="Birren B."/>
        </authorList>
    </citation>
    <scope>NUCLEOTIDE SEQUENCE</scope>
    <source>
        <strain evidence="2">ATCC 64411</strain>
    </source>
</reference>
<proteinExistence type="predicted"/>
<evidence type="ECO:0000313" key="4">
    <source>
        <dbReference type="Proteomes" id="UP000011715"/>
    </source>
</evidence>
<reference evidence="3" key="4">
    <citation type="journal article" date="2015" name="G3 (Bethesda)">
        <title>Genome sequences of three phytopathogenic species of the Magnaporthaceae family of fungi.</title>
        <authorList>
            <person name="Okagaki L.H."/>
            <person name="Nunes C.C."/>
            <person name="Sailsbery J."/>
            <person name="Clay B."/>
            <person name="Brown D."/>
            <person name="John T."/>
            <person name="Oh Y."/>
            <person name="Young N."/>
            <person name="Fitzgerald M."/>
            <person name="Haas B.J."/>
            <person name="Zeng Q."/>
            <person name="Young S."/>
            <person name="Adiconis X."/>
            <person name="Fan L."/>
            <person name="Levin J.Z."/>
            <person name="Mitchell T.K."/>
            <person name="Okubara P.A."/>
            <person name="Farman M.L."/>
            <person name="Kohn L.M."/>
            <person name="Birren B."/>
            <person name="Ma L.-J."/>
            <person name="Dean R.A."/>
        </authorList>
    </citation>
    <scope>NUCLEOTIDE SEQUENCE</scope>
    <source>
        <strain evidence="3">ATCC 64411 / 73-15</strain>
    </source>
</reference>